<feature type="transmembrane region" description="Helical" evidence="2">
    <location>
        <begin position="65"/>
        <end position="83"/>
    </location>
</feature>
<evidence type="ECO:0000259" key="4">
    <source>
        <dbReference type="Pfam" id="PF01478"/>
    </source>
</evidence>
<dbReference type="GO" id="GO:0005886">
    <property type="term" value="C:plasma membrane"/>
    <property type="evidence" value="ECO:0007669"/>
    <property type="project" value="TreeGrafter"/>
</dbReference>
<comment type="caution">
    <text evidence="5">The sequence shown here is derived from an EMBL/GenBank/DDBJ whole genome shotgun (WGS) entry which is preliminary data.</text>
</comment>
<keyword evidence="2" id="KW-1133">Transmembrane helix</keyword>
<feature type="transmembrane region" description="Helical" evidence="2">
    <location>
        <begin position="126"/>
        <end position="144"/>
    </location>
</feature>
<accession>A0A8J3J9A2</accession>
<dbReference type="Gene3D" id="1.20.120.1220">
    <property type="match status" value="1"/>
</dbReference>
<evidence type="ECO:0000256" key="2">
    <source>
        <dbReference type="SAM" id="Phobius"/>
    </source>
</evidence>
<dbReference type="AlphaFoldDB" id="A0A8J3J9A2"/>
<dbReference type="RefSeq" id="WP_203658504.1">
    <property type="nucleotide sequence ID" value="NZ_BOMB01000019.1"/>
</dbReference>
<dbReference type="PANTHER" id="PTHR30487">
    <property type="entry name" value="TYPE 4 PREPILIN-LIKE PROTEINS LEADER PEPTIDE-PROCESSING ENZYME"/>
    <property type="match status" value="1"/>
</dbReference>
<gene>
    <name evidence="5" type="ORF">Aru02nite_33960</name>
</gene>
<dbReference type="GO" id="GO:0006465">
    <property type="term" value="P:signal peptide processing"/>
    <property type="evidence" value="ECO:0007669"/>
    <property type="project" value="TreeGrafter"/>
</dbReference>
<dbReference type="InterPro" id="IPR050882">
    <property type="entry name" value="Prepilin_peptidase/N-MTase"/>
</dbReference>
<feature type="chain" id="PRO_5035233348" description="Prepilin type IV endopeptidase peptidase domain-containing protein" evidence="3">
    <location>
        <begin position="24"/>
        <end position="227"/>
    </location>
</feature>
<feature type="signal peptide" evidence="3">
    <location>
        <begin position="1"/>
        <end position="23"/>
    </location>
</feature>
<feature type="transmembrane region" description="Helical" evidence="2">
    <location>
        <begin position="164"/>
        <end position="190"/>
    </location>
</feature>
<dbReference type="Pfam" id="PF01478">
    <property type="entry name" value="Peptidase_A24"/>
    <property type="match status" value="1"/>
</dbReference>
<keyword evidence="3" id="KW-0732">Signal</keyword>
<name>A0A8J3J9A2_9ACTN</name>
<feature type="transmembrane region" description="Helical" evidence="2">
    <location>
        <begin position="39"/>
        <end position="58"/>
    </location>
</feature>
<evidence type="ECO:0000313" key="5">
    <source>
        <dbReference type="EMBL" id="GID12507.1"/>
    </source>
</evidence>
<protein>
    <recommendedName>
        <fullName evidence="4">Prepilin type IV endopeptidase peptidase domain-containing protein</fullName>
    </recommendedName>
</protein>
<keyword evidence="2" id="KW-0812">Transmembrane</keyword>
<reference evidence="5" key="1">
    <citation type="submission" date="2021-01" db="EMBL/GenBank/DDBJ databases">
        <title>Whole genome shotgun sequence of Actinocatenispora rupis NBRC 107355.</title>
        <authorList>
            <person name="Komaki H."/>
            <person name="Tamura T."/>
        </authorList>
    </citation>
    <scope>NUCLEOTIDE SEQUENCE</scope>
    <source>
        <strain evidence="5">NBRC 107355</strain>
    </source>
</reference>
<sequence>MLATGLAALGCAGAGAAAGPALAATAGRLPGVTTGPRRTVLVTCLAAGAFGVVALGLVGDPARRYALPAFLVLAAAGVLLTVIDADIRRLPDTITLPAYPAVAVLLAPASLLGTAAVGWPGLLRAVLGAVAAAAVYLVLCLAPGSQLGFGDVKLAGLLGLALGWLSWATLAVGVVLGFAYGAGYALVLLLSRRAGLRTRIPFGPAMLAGALTAVLVGDRLAAGYLAF</sequence>
<organism evidence="5 6">
    <name type="scientific">Actinocatenispora rupis</name>
    <dbReference type="NCBI Taxonomy" id="519421"/>
    <lineage>
        <taxon>Bacteria</taxon>
        <taxon>Bacillati</taxon>
        <taxon>Actinomycetota</taxon>
        <taxon>Actinomycetes</taxon>
        <taxon>Micromonosporales</taxon>
        <taxon>Micromonosporaceae</taxon>
        <taxon>Actinocatenispora</taxon>
    </lineage>
</organism>
<evidence type="ECO:0000256" key="3">
    <source>
        <dbReference type="SAM" id="SignalP"/>
    </source>
</evidence>
<dbReference type="EMBL" id="BOMB01000019">
    <property type="protein sequence ID" value="GID12507.1"/>
    <property type="molecule type" value="Genomic_DNA"/>
</dbReference>
<keyword evidence="2" id="KW-0472">Membrane</keyword>
<feature type="transmembrane region" description="Helical" evidence="2">
    <location>
        <begin position="98"/>
        <end position="119"/>
    </location>
</feature>
<dbReference type="PANTHER" id="PTHR30487:SF0">
    <property type="entry name" value="PREPILIN LEADER PEPTIDASE_N-METHYLTRANSFERASE-RELATED"/>
    <property type="match status" value="1"/>
</dbReference>
<keyword evidence="6" id="KW-1185">Reference proteome</keyword>
<proteinExistence type="inferred from homology"/>
<evidence type="ECO:0000313" key="6">
    <source>
        <dbReference type="Proteomes" id="UP000612808"/>
    </source>
</evidence>
<comment type="similarity">
    <text evidence="1">Belongs to the peptidase A24 family.</text>
</comment>
<dbReference type="GO" id="GO:0004190">
    <property type="term" value="F:aspartic-type endopeptidase activity"/>
    <property type="evidence" value="ECO:0007669"/>
    <property type="project" value="InterPro"/>
</dbReference>
<feature type="domain" description="Prepilin type IV endopeptidase peptidase" evidence="4">
    <location>
        <begin position="71"/>
        <end position="182"/>
    </location>
</feature>
<evidence type="ECO:0000256" key="1">
    <source>
        <dbReference type="ARBA" id="ARBA00005801"/>
    </source>
</evidence>
<dbReference type="Proteomes" id="UP000612808">
    <property type="component" value="Unassembled WGS sequence"/>
</dbReference>
<dbReference type="InterPro" id="IPR000045">
    <property type="entry name" value="Prepilin_IV_endopep_pep"/>
</dbReference>